<dbReference type="Proteomes" id="UP001207930">
    <property type="component" value="Unassembled WGS sequence"/>
</dbReference>
<protein>
    <submittedName>
        <fullName evidence="5">Lrp/AsnC family transcriptional regulator</fullName>
    </submittedName>
</protein>
<dbReference type="Pfam" id="PF13404">
    <property type="entry name" value="HTH_AsnC-type"/>
    <property type="match status" value="1"/>
</dbReference>
<proteinExistence type="predicted"/>
<keyword evidence="6" id="KW-1185">Reference proteome</keyword>
<evidence type="ECO:0000313" key="5">
    <source>
        <dbReference type="EMBL" id="MCW1883169.1"/>
    </source>
</evidence>
<dbReference type="SUPFAM" id="SSF54909">
    <property type="entry name" value="Dimeric alpha+beta barrel"/>
    <property type="match status" value="1"/>
</dbReference>
<dbReference type="PANTHER" id="PTHR30154:SF34">
    <property type="entry name" value="TRANSCRIPTIONAL REGULATOR AZLB"/>
    <property type="match status" value="1"/>
</dbReference>
<dbReference type="PANTHER" id="PTHR30154">
    <property type="entry name" value="LEUCINE-RESPONSIVE REGULATORY PROTEIN"/>
    <property type="match status" value="1"/>
</dbReference>
<dbReference type="InterPro" id="IPR036390">
    <property type="entry name" value="WH_DNA-bd_sf"/>
</dbReference>
<dbReference type="EMBL" id="JAPDDS010000001">
    <property type="protein sequence ID" value="MCW1883169.1"/>
    <property type="molecule type" value="Genomic_DNA"/>
</dbReference>
<evidence type="ECO:0000256" key="1">
    <source>
        <dbReference type="ARBA" id="ARBA00023015"/>
    </source>
</evidence>
<evidence type="ECO:0000259" key="4">
    <source>
        <dbReference type="PROSITE" id="PS50956"/>
    </source>
</evidence>
<accession>A0ABT3FIJ1</accession>
<reference evidence="5 6" key="1">
    <citation type="submission" date="2022-10" db="EMBL/GenBank/DDBJ databases">
        <title>Luteolibacter flavescens strain MCCC 1K03193, whole genome shotgun sequencing project.</title>
        <authorList>
            <person name="Zhao G."/>
            <person name="Shen L."/>
        </authorList>
    </citation>
    <scope>NUCLEOTIDE SEQUENCE [LARGE SCALE GENOMIC DNA]</scope>
    <source>
        <strain evidence="5 6">MCCC 1K03193</strain>
    </source>
</reference>
<gene>
    <name evidence="5" type="ORF">OKA04_00410</name>
</gene>
<dbReference type="Gene3D" id="3.30.70.920">
    <property type="match status" value="1"/>
</dbReference>
<keyword evidence="3" id="KW-0804">Transcription</keyword>
<dbReference type="SMART" id="SM00344">
    <property type="entry name" value="HTH_ASNC"/>
    <property type="match status" value="1"/>
</dbReference>
<sequence length="161" mass="17859">MSIDPLLQLLRQQARYSHQELAEVLSLSEEEVRSRLAEWEKNGTILGYQAVINPEAAGDVDVSAFIEVKVTPERGGGFDRLAMRIARFDQVVSCYLASGGYDLMVVVEGSDLREVARFVSEKLSTMDGVISTATHFRLKTYKENGFIFGESEGPQRLAVSP</sequence>
<dbReference type="PROSITE" id="PS50956">
    <property type="entry name" value="HTH_ASNC_2"/>
    <property type="match status" value="1"/>
</dbReference>
<feature type="domain" description="HTH asnC-type" evidence="4">
    <location>
        <begin position="6"/>
        <end position="79"/>
    </location>
</feature>
<dbReference type="InterPro" id="IPR019887">
    <property type="entry name" value="Tscrpt_reg_AsnC/Lrp_C"/>
</dbReference>
<keyword evidence="1" id="KW-0805">Transcription regulation</keyword>
<dbReference type="Gene3D" id="1.10.10.10">
    <property type="entry name" value="Winged helix-like DNA-binding domain superfamily/Winged helix DNA-binding domain"/>
    <property type="match status" value="1"/>
</dbReference>
<evidence type="ECO:0000313" key="6">
    <source>
        <dbReference type="Proteomes" id="UP001207930"/>
    </source>
</evidence>
<evidence type="ECO:0000256" key="2">
    <source>
        <dbReference type="ARBA" id="ARBA00023125"/>
    </source>
</evidence>
<dbReference type="Pfam" id="PF01037">
    <property type="entry name" value="AsnC_trans_reg"/>
    <property type="match status" value="1"/>
</dbReference>
<evidence type="ECO:0000256" key="3">
    <source>
        <dbReference type="ARBA" id="ARBA00023163"/>
    </source>
</evidence>
<keyword evidence="2" id="KW-0238">DNA-binding</keyword>
<dbReference type="InterPro" id="IPR036388">
    <property type="entry name" value="WH-like_DNA-bd_sf"/>
</dbReference>
<dbReference type="InterPro" id="IPR011008">
    <property type="entry name" value="Dimeric_a/b-barrel"/>
</dbReference>
<dbReference type="InterPro" id="IPR000485">
    <property type="entry name" value="AsnC-type_HTH_dom"/>
</dbReference>
<dbReference type="RefSeq" id="WP_264499132.1">
    <property type="nucleotide sequence ID" value="NZ_JAPDDS010000001.1"/>
</dbReference>
<dbReference type="SUPFAM" id="SSF46785">
    <property type="entry name" value="Winged helix' DNA-binding domain"/>
    <property type="match status" value="1"/>
</dbReference>
<name>A0ABT3FIJ1_9BACT</name>
<organism evidence="5 6">
    <name type="scientific">Luteolibacter flavescens</name>
    <dbReference type="NCBI Taxonomy" id="1859460"/>
    <lineage>
        <taxon>Bacteria</taxon>
        <taxon>Pseudomonadati</taxon>
        <taxon>Verrucomicrobiota</taxon>
        <taxon>Verrucomicrobiia</taxon>
        <taxon>Verrucomicrobiales</taxon>
        <taxon>Verrucomicrobiaceae</taxon>
        <taxon>Luteolibacter</taxon>
    </lineage>
</organism>
<comment type="caution">
    <text evidence="5">The sequence shown here is derived from an EMBL/GenBank/DDBJ whole genome shotgun (WGS) entry which is preliminary data.</text>
</comment>
<dbReference type="InterPro" id="IPR019888">
    <property type="entry name" value="Tscrpt_reg_AsnC-like"/>
</dbReference>